<sequence>MRVVIFLMLFSFVLGCKTKQNPISFMLLEKHSGKSPVSYKVIDGKVNNIYIYSETFLIDNLPERQKKGELDEVTYDIQKAYFEKNNKLCLVEDDITYYGMTFYRKSNCTAYFINHLQDHTGFSQTTFRDCKGDGEYLFYYERDKKNKNMWVLNQNMWGKEYHDTIYCKPNRKKLKLPDRPH</sequence>
<dbReference type="AlphaFoldDB" id="A0AAP1RHZ7"/>
<accession>A0AAP1RHZ7</accession>
<keyword evidence="2" id="KW-1185">Reference proteome</keyword>
<protein>
    <recommendedName>
        <fullName evidence="3">Lipoprotein</fullName>
    </recommendedName>
</protein>
<gene>
    <name evidence="1" type="ORF">F7645_12420</name>
</gene>
<dbReference type="EMBL" id="WXXV01000030">
    <property type="protein sequence ID" value="MBE7696222.1"/>
    <property type="molecule type" value="Genomic_DNA"/>
</dbReference>
<evidence type="ECO:0008006" key="3">
    <source>
        <dbReference type="Google" id="ProtNLM"/>
    </source>
</evidence>
<name>A0AAP1RHZ7_9FLAO</name>
<evidence type="ECO:0000313" key="1">
    <source>
        <dbReference type="EMBL" id="MBE7696222.1"/>
    </source>
</evidence>
<reference evidence="1 2" key="1">
    <citation type="journal article" date="2020" name="Int. J. Syst. Evol. Microbiol.">
        <title>Tenacibaculum piscium sp. nov., isolated from skin ulcers of sea-farmed fish, and description of Tenacibaculum finnmarkense sp. nov. with subdivision into genomovars finnmarkense and ulcerans.</title>
        <authorList>
            <person name="Olsen A.B."/>
            <person name="Spilsberg B."/>
            <person name="Nilsen H.K."/>
            <person name="Lagesen K."/>
            <person name="Gulla S."/>
            <person name="Avendano-Herrera R."/>
            <person name="Irgang R."/>
            <person name="Duchaud E."/>
            <person name="Colquhoun D.J."/>
        </authorList>
    </citation>
    <scope>NUCLEOTIDE SEQUENCE [LARGE SCALE GENOMIC DNA]</scope>
    <source>
        <strain evidence="1 2">TNO037</strain>
    </source>
</reference>
<dbReference type="RefSeq" id="WP_101915788.1">
    <property type="nucleotide sequence ID" value="NZ_JAFMUA010000050.1"/>
</dbReference>
<dbReference type="PROSITE" id="PS51257">
    <property type="entry name" value="PROKAR_LIPOPROTEIN"/>
    <property type="match status" value="1"/>
</dbReference>
<proteinExistence type="predicted"/>
<comment type="caution">
    <text evidence="1">The sequence shown here is derived from an EMBL/GenBank/DDBJ whole genome shotgun (WGS) entry which is preliminary data.</text>
</comment>
<dbReference type="Proteomes" id="UP000806077">
    <property type="component" value="Unassembled WGS sequence"/>
</dbReference>
<organism evidence="1 2">
    <name type="scientific">Tenacibaculum finnmarkense genomovar finnmarkense</name>
    <dbReference type="NCBI Taxonomy" id="1458503"/>
    <lineage>
        <taxon>Bacteria</taxon>
        <taxon>Pseudomonadati</taxon>
        <taxon>Bacteroidota</taxon>
        <taxon>Flavobacteriia</taxon>
        <taxon>Flavobacteriales</taxon>
        <taxon>Flavobacteriaceae</taxon>
        <taxon>Tenacibaculum</taxon>
        <taxon>Tenacibaculum finnmarkense</taxon>
    </lineage>
</organism>
<evidence type="ECO:0000313" key="2">
    <source>
        <dbReference type="Proteomes" id="UP000806077"/>
    </source>
</evidence>